<gene>
    <name evidence="3" type="ORF">GTP41_26000</name>
</gene>
<dbReference type="InterPro" id="IPR025205">
    <property type="entry name" value="PilX/PilW_C"/>
</dbReference>
<organism evidence="3 4">
    <name type="scientific">Pseudoduganella guangdongensis</name>
    <dbReference type="NCBI Taxonomy" id="2692179"/>
    <lineage>
        <taxon>Bacteria</taxon>
        <taxon>Pseudomonadati</taxon>
        <taxon>Pseudomonadota</taxon>
        <taxon>Betaproteobacteria</taxon>
        <taxon>Burkholderiales</taxon>
        <taxon>Oxalobacteraceae</taxon>
        <taxon>Telluria group</taxon>
        <taxon>Pseudoduganella</taxon>
    </lineage>
</organism>
<feature type="domain" description="PilX/PilW C-terminal" evidence="2">
    <location>
        <begin position="88"/>
        <end position="163"/>
    </location>
</feature>
<dbReference type="AlphaFoldDB" id="A0A6N9HP86"/>
<dbReference type="Proteomes" id="UP000448575">
    <property type="component" value="Unassembled WGS sequence"/>
</dbReference>
<dbReference type="RefSeq" id="WP_161028494.1">
    <property type="nucleotide sequence ID" value="NZ_WWCJ01000032.1"/>
</dbReference>
<evidence type="ECO:0000313" key="3">
    <source>
        <dbReference type="EMBL" id="MYN05551.1"/>
    </source>
</evidence>
<protein>
    <submittedName>
        <fullName evidence="3">Pilus assembly protein PilX</fullName>
    </submittedName>
</protein>
<evidence type="ECO:0000259" key="2">
    <source>
        <dbReference type="Pfam" id="PF13681"/>
    </source>
</evidence>
<sequence length="192" mass="20387">MGREYQRGVTLPVTFLLLLAALSLGASAAHTAMLGEKAARAERDRLIAFQAAEDAMMDAERDINAALGEPLEVPPANGDGEPAPPPAWQVVNLAGDGGTEYGALTGAAMAVGEGVLPFRRPRYLVERIAYTPSGAAPAHYYRVTVIGFGSRPGAETVLQASYTPPLPIRRHSWREIMDWQALHDAAGGQEGP</sequence>
<reference evidence="3 4" key="1">
    <citation type="submission" date="2019-12" db="EMBL/GenBank/DDBJ databases">
        <title>Novel species isolated from a subtropical stream in China.</title>
        <authorList>
            <person name="Lu H."/>
        </authorList>
    </citation>
    <scope>NUCLEOTIDE SEQUENCE [LARGE SCALE GENOMIC DNA]</scope>
    <source>
        <strain evidence="3 4">DS3</strain>
    </source>
</reference>
<evidence type="ECO:0000256" key="1">
    <source>
        <dbReference type="SAM" id="SignalP"/>
    </source>
</evidence>
<dbReference type="Pfam" id="PF13681">
    <property type="entry name" value="PilX"/>
    <property type="match status" value="1"/>
</dbReference>
<name>A0A6N9HP86_9BURK</name>
<keyword evidence="4" id="KW-1185">Reference proteome</keyword>
<evidence type="ECO:0000313" key="4">
    <source>
        <dbReference type="Proteomes" id="UP000448575"/>
    </source>
</evidence>
<feature type="signal peptide" evidence="1">
    <location>
        <begin position="1"/>
        <end position="28"/>
    </location>
</feature>
<proteinExistence type="predicted"/>
<keyword evidence="1" id="KW-0732">Signal</keyword>
<comment type="caution">
    <text evidence="3">The sequence shown here is derived from an EMBL/GenBank/DDBJ whole genome shotgun (WGS) entry which is preliminary data.</text>
</comment>
<dbReference type="EMBL" id="WWCJ01000032">
    <property type="protein sequence ID" value="MYN05551.1"/>
    <property type="molecule type" value="Genomic_DNA"/>
</dbReference>
<accession>A0A6N9HP86</accession>
<feature type="chain" id="PRO_5027056524" evidence="1">
    <location>
        <begin position="29"/>
        <end position="192"/>
    </location>
</feature>